<feature type="region of interest" description="Disordered" evidence="1">
    <location>
        <begin position="1131"/>
        <end position="1171"/>
    </location>
</feature>
<evidence type="ECO:0000313" key="3">
    <source>
        <dbReference type="RefSeq" id="XP_024942109.1"/>
    </source>
</evidence>
<feature type="region of interest" description="Disordered" evidence="1">
    <location>
        <begin position="669"/>
        <end position="798"/>
    </location>
</feature>
<feature type="compositionally biased region" description="Basic and acidic residues" evidence="1">
    <location>
        <begin position="102"/>
        <end position="119"/>
    </location>
</feature>
<feature type="compositionally biased region" description="Low complexity" evidence="1">
    <location>
        <begin position="1131"/>
        <end position="1142"/>
    </location>
</feature>
<feature type="compositionally biased region" description="Basic and acidic residues" evidence="1">
    <location>
        <begin position="674"/>
        <end position="686"/>
    </location>
</feature>
<accession>A0AAJ7W2I0</accession>
<feature type="compositionally biased region" description="Basic and acidic residues" evidence="1">
    <location>
        <begin position="256"/>
        <end position="277"/>
    </location>
</feature>
<feature type="compositionally biased region" description="Acidic residues" evidence="1">
    <location>
        <begin position="153"/>
        <end position="166"/>
    </location>
</feature>
<feature type="compositionally biased region" description="Basic and acidic residues" evidence="1">
    <location>
        <begin position="720"/>
        <end position="756"/>
    </location>
</feature>
<feature type="compositionally biased region" description="Basic residues" evidence="1">
    <location>
        <begin position="411"/>
        <end position="429"/>
    </location>
</feature>
<feature type="region of interest" description="Disordered" evidence="1">
    <location>
        <begin position="949"/>
        <end position="971"/>
    </location>
</feature>
<feature type="compositionally biased region" description="Polar residues" evidence="1">
    <location>
        <begin position="952"/>
        <end position="963"/>
    </location>
</feature>
<dbReference type="RefSeq" id="XP_024942109.1">
    <property type="nucleotide sequence ID" value="XM_025086341.1"/>
</dbReference>
<feature type="region of interest" description="Disordered" evidence="1">
    <location>
        <begin position="204"/>
        <end position="232"/>
    </location>
</feature>
<evidence type="ECO:0000256" key="1">
    <source>
        <dbReference type="SAM" id="MobiDB-lite"/>
    </source>
</evidence>
<feature type="region of interest" description="Disordered" evidence="1">
    <location>
        <begin position="398"/>
        <end position="429"/>
    </location>
</feature>
<gene>
    <name evidence="3" type="primary">LOC107269040</name>
</gene>
<name>A0AAJ7W2I0_CEPCN</name>
<feature type="region of interest" description="Disordered" evidence="1">
    <location>
        <begin position="30"/>
        <end position="171"/>
    </location>
</feature>
<feature type="compositionally biased region" description="Polar residues" evidence="1">
    <location>
        <begin position="688"/>
        <end position="698"/>
    </location>
</feature>
<sequence>MITMDFTHLYCSYFLGNISTLSDYSSANVSSENEASGLRGTADPAEPRTILNSTLEEQSREQRSGSSQVEDQVENENEERCDGEEEYEGEDEEEEQDEYEDELRAMAESHEAMSKDDKSTGSNSSSAVRTSAKDQDKLKMMKMFESREKSVEDGSDETEASNEAIDESILKEKDVEVVQLLKYKNMHRAEEALEKRVEQKMKRVPTVKKELSTQKEINSGNETETEKRLDTKDIFHQMNDELKKSYHISSEPSTYVKEESQDKSTESTSKKIYHEKPVLQTKIREDTKFEDLESSSEAPRKVDKRQETVLRDLEAYLRAEYAAEQKQEEQKLQELGAQEGALAESLLKLLVKLAENPRRWERVHRLLMDVEGGLELSRRALEAQKRGFDLNTMISTSTSTTTISPMSSTPKKNRKKLKKKKKKKPRQHRYPISTTAIASTPSLLTTTETPWLTTPMEWRLVAERLIGPPWLWNLQDDPNVAKVRFSSNPRLKPSPAREFGQQILDSKQREEHKALNTERQALMLESAREYTQPRHLHYGKVNTHQTLVPHRESVSGYATERENSRIRDYDPPERSYQRYGQYSPPREFSRGRSREEEFIPPESYAQNHEYRPPGLEYAASKSWQDTAQFKYGRPSWKTDDRSVESGKWGWRDSGDLKLWPQVDDSRPWQSNRDYWPHLEADPDKTRSPQRGHTEQQPWETVAGVANSWPGKPSSPWPTTDKNKGYYREESSWDKGRNRSELSRDAVKQNKDKDKGLAPKVTMKSWNSLTSDPATWPFKLPGTKPWPKDKNGKSYNPNADLVRKLGLDKQGRLLSDKESTSDFKSYQPSNAKYKAVKISKDVAPKVQDSLKQPVSWPLKMTPGKQWPIKPSKDYNPDVDLVKALTLEDNPRSWTGNVDNSRKGWQEKSAISPKIQSVGAWVMPADQSTWKPYNLKALDSYNRDIEDAGRRWPTSVSESQGTWPSKSEDGPWPSKITENWNNFGKSSPPGTWPKWKQFAYHRVTAMPVMNTGSSMDGSRSRNAFIAMSAVSPKYNGNQWRKNDIEETPAQQSITGSTDPDHPSSQLRAGIEPAIYTWKKDGASIKRNSTDALEDQLEELRRAASWSHTENVNNIKKQLNAISDASVSLVSHLASSVPSNSSSGSHADRLVTEMKNRINLQTNQGQEDKELSKK</sequence>
<feature type="compositionally biased region" description="Basic and acidic residues" evidence="1">
    <location>
        <begin position="204"/>
        <end position="213"/>
    </location>
</feature>
<feature type="region of interest" description="Disordered" evidence="1">
    <location>
        <begin position="553"/>
        <end position="596"/>
    </location>
</feature>
<feature type="compositionally biased region" description="Basic and acidic residues" evidence="1">
    <location>
        <begin position="131"/>
        <end position="152"/>
    </location>
</feature>
<dbReference type="AlphaFoldDB" id="A0AAJ7W2I0"/>
<feature type="compositionally biased region" description="Low complexity" evidence="1">
    <location>
        <begin position="398"/>
        <end position="410"/>
    </location>
</feature>
<feature type="region of interest" description="Disordered" evidence="1">
    <location>
        <begin position="244"/>
        <end position="277"/>
    </location>
</feature>
<dbReference type="GeneID" id="107269040"/>
<reference evidence="3" key="1">
    <citation type="submission" date="2025-08" db="UniProtKB">
        <authorList>
            <consortium name="RefSeq"/>
        </authorList>
    </citation>
    <scope>IDENTIFICATION</scope>
</reference>
<keyword evidence="2" id="KW-1185">Reference proteome</keyword>
<feature type="compositionally biased region" description="Basic and acidic residues" evidence="1">
    <location>
        <begin position="553"/>
        <end position="576"/>
    </location>
</feature>
<evidence type="ECO:0000313" key="2">
    <source>
        <dbReference type="Proteomes" id="UP000694920"/>
    </source>
</evidence>
<feature type="compositionally biased region" description="Polar residues" evidence="1">
    <location>
        <begin position="120"/>
        <end position="129"/>
    </location>
</feature>
<feature type="compositionally biased region" description="Acidic residues" evidence="1">
    <location>
        <begin position="71"/>
        <end position="101"/>
    </location>
</feature>
<feature type="compositionally biased region" description="Basic and acidic residues" evidence="1">
    <location>
        <begin position="587"/>
        <end position="596"/>
    </location>
</feature>
<protein>
    <submittedName>
        <fullName evidence="3">Uncharacterized protein LOC107269040 isoform X2</fullName>
    </submittedName>
</protein>
<proteinExistence type="predicted"/>
<organism evidence="2 3">
    <name type="scientific">Cephus cinctus</name>
    <name type="common">Wheat stem sawfly</name>
    <dbReference type="NCBI Taxonomy" id="211228"/>
    <lineage>
        <taxon>Eukaryota</taxon>
        <taxon>Metazoa</taxon>
        <taxon>Ecdysozoa</taxon>
        <taxon>Arthropoda</taxon>
        <taxon>Hexapoda</taxon>
        <taxon>Insecta</taxon>
        <taxon>Pterygota</taxon>
        <taxon>Neoptera</taxon>
        <taxon>Endopterygota</taxon>
        <taxon>Hymenoptera</taxon>
        <taxon>Cephoidea</taxon>
        <taxon>Cephidae</taxon>
        <taxon>Cephus</taxon>
    </lineage>
</organism>
<feature type="compositionally biased region" description="Basic and acidic residues" evidence="1">
    <location>
        <begin position="1143"/>
        <end position="1153"/>
    </location>
</feature>
<feature type="compositionally biased region" description="Polar residues" evidence="1">
    <location>
        <begin position="763"/>
        <end position="772"/>
    </location>
</feature>
<dbReference type="Proteomes" id="UP000694920">
    <property type="component" value="Unplaced"/>
</dbReference>